<comment type="subcellular location">
    <subcellularLocation>
        <location evidence="1">Cell membrane</location>
        <topology evidence="1">Multi-pass membrane protein</topology>
    </subcellularLocation>
</comment>
<evidence type="ECO:0000256" key="4">
    <source>
        <dbReference type="ARBA" id="ARBA00022692"/>
    </source>
</evidence>
<feature type="transmembrane region" description="Helical" evidence="9">
    <location>
        <begin position="515"/>
        <end position="534"/>
    </location>
</feature>
<evidence type="ECO:0000256" key="3">
    <source>
        <dbReference type="ARBA" id="ARBA00022475"/>
    </source>
</evidence>
<evidence type="ECO:0000256" key="9">
    <source>
        <dbReference type="SAM" id="Phobius"/>
    </source>
</evidence>
<feature type="transmembrane region" description="Helical" evidence="9">
    <location>
        <begin position="264"/>
        <end position="285"/>
    </location>
</feature>
<dbReference type="GO" id="GO:0015658">
    <property type="term" value="F:branched-chain amino acid transmembrane transporter activity"/>
    <property type="evidence" value="ECO:0007669"/>
    <property type="project" value="InterPro"/>
</dbReference>
<feature type="transmembrane region" description="Helical" evidence="9">
    <location>
        <begin position="318"/>
        <end position="335"/>
    </location>
</feature>
<evidence type="ECO:0000313" key="11">
    <source>
        <dbReference type="Proteomes" id="UP000297535"/>
    </source>
</evidence>
<accession>A0A4Z0NJK9</accession>
<evidence type="ECO:0000256" key="2">
    <source>
        <dbReference type="ARBA" id="ARBA00022448"/>
    </source>
</evidence>
<feature type="transmembrane region" description="Helical" evidence="9">
    <location>
        <begin position="148"/>
        <end position="168"/>
    </location>
</feature>
<feature type="transmembrane region" description="Helical" evidence="9">
    <location>
        <begin position="197"/>
        <end position="215"/>
    </location>
</feature>
<dbReference type="PANTHER" id="PTHR11795:SF442">
    <property type="entry name" value="ABC TRANSPORTER ATP-BINDING PROTEIN"/>
    <property type="match status" value="1"/>
</dbReference>
<evidence type="ECO:0000256" key="5">
    <source>
        <dbReference type="ARBA" id="ARBA00022970"/>
    </source>
</evidence>
<evidence type="ECO:0000256" key="8">
    <source>
        <dbReference type="ARBA" id="ARBA00037998"/>
    </source>
</evidence>
<evidence type="ECO:0000256" key="1">
    <source>
        <dbReference type="ARBA" id="ARBA00004651"/>
    </source>
</evidence>
<protein>
    <submittedName>
        <fullName evidence="10">ABC transporter permease</fullName>
    </submittedName>
</protein>
<dbReference type="OrthoDB" id="9810089at2"/>
<dbReference type="Proteomes" id="UP000297535">
    <property type="component" value="Unassembled WGS sequence"/>
</dbReference>
<organism evidence="10 11">
    <name type="scientific">Methylobacterium nonmethylotrophicum</name>
    <dbReference type="NCBI Taxonomy" id="1141884"/>
    <lineage>
        <taxon>Bacteria</taxon>
        <taxon>Pseudomonadati</taxon>
        <taxon>Pseudomonadota</taxon>
        <taxon>Alphaproteobacteria</taxon>
        <taxon>Hyphomicrobiales</taxon>
        <taxon>Methylobacteriaceae</taxon>
        <taxon>Methylobacterium</taxon>
    </lineage>
</organism>
<comment type="caution">
    <text evidence="10">The sequence shown here is derived from an EMBL/GenBank/DDBJ whole genome shotgun (WGS) entry which is preliminary data.</text>
</comment>
<keyword evidence="7 9" id="KW-0472">Membrane</keyword>
<feature type="transmembrane region" description="Helical" evidence="9">
    <location>
        <begin position="395"/>
        <end position="416"/>
    </location>
</feature>
<feature type="transmembrane region" description="Helical" evidence="9">
    <location>
        <begin position="104"/>
        <end position="123"/>
    </location>
</feature>
<comment type="similarity">
    <text evidence="8">Belongs to the binding-protein-dependent transport system permease family. LivHM subfamily.</text>
</comment>
<dbReference type="CDD" id="cd06582">
    <property type="entry name" value="TM_PBP1_LivH_like"/>
    <property type="match status" value="1"/>
</dbReference>
<reference evidence="10 11" key="1">
    <citation type="submission" date="2019-04" db="EMBL/GenBank/DDBJ databases">
        <authorList>
            <person name="Feng G."/>
            <person name="Zhu H."/>
        </authorList>
    </citation>
    <scope>NUCLEOTIDE SEQUENCE [LARGE SCALE GENOMIC DNA]</scope>
    <source>
        <strain evidence="10 11">6HR-1</strain>
    </source>
</reference>
<dbReference type="GO" id="GO:0006865">
    <property type="term" value="P:amino acid transport"/>
    <property type="evidence" value="ECO:0007669"/>
    <property type="project" value="UniProtKB-KW"/>
</dbReference>
<keyword evidence="5" id="KW-0029">Amino-acid transport</keyword>
<gene>
    <name evidence="10" type="ORF">EU555_26185</name>
</gene>
<dbReference type="CDD" id="cd06581">
    <property type="entry name" value="TM_PBP1_LivM_like"/>
    <property type="match status" value="1"/>
</dbReference>
<proteinExistence type="inferred from homology"/>
<evidence type="ECO:0000313" key="10">
    <source>
        <dbReference type="EMBL" id="TGD95892.1"/>
    </source>
</evidence>
<feature type="transmembrane region" description="Helical" evidence="9">
    <location>
        <begin position="347"/>
        <end position="375"/>
    </location>
</feature>
<evidence type="ECO:0000256" key="6">
    <source>
        <dbReference type="ARBA" id="ARBA00022989"/>
    </source>
</evidence>
<name>A0A4Z0NJK9_9HYPH</name>
<keyword evidence="3" id="KW-1003">Cell membrane</keyword>
<keyword evidence="11" id="KW-1185">Reference proteome</keyword>
<keyword evidence="4 9" id="KW-0812">Transmembrane</keyword>
<dbReference type="EMBL" id="SRLB01000024">
    <property type="protein sequence ID" value="TGD95892.1"/>
    <property type="molecule type" value="Genomic_DNA"/>
</dbReference>
<keyword evidence="2" id="KW-0813">Transport</keyword>
<dbReference type="InterPro" id="IPR001851">
    <property type="entry name" value="ABC_transp_permease"/>
</dbReference>
<dbReference type="Pfam" id="PF02653">
    <property type="entry name" value="BPD_transp_2"/>
    <property type="match status" value="2"/>
</dbReference>
<dbReference type="PANTHER" id="PTHR11795">
    <property type="entry name" value="BRANCHED-CHAIN AMINO ACID TRANSPORT SYSTEM PERMEASE PROTEIN LIVH"/>
    <property type="match status" value="1"/>
</dbReference>
<feature type="transmembrane region" description="Helical" evidence="9">
    <location>
        <begin position="465"/>
        <end position="485"/>
    </location>
</feature>
<feature type="transmembrane region" description="Helical" evidence="9">
    <location>
        <begin position="66"/>
        <end position="92"/>
    </location>
</feature>
<feature type="transmembrane region" description="Helical" evidence="9">
    <location>
        <begin position="423"/>
        <end position="442"/>
    </location>
</feature>
<dbReference type="GO" id="GO:0005886">
    <property type="term" value="C:plasma membrane"/>
    <property type="evidence" value="ECO:0007669"/>
    <property type="project" value="UniProtKB-SubCell"/>
</dbReference>
<dbReference type="InterPro" id="IPR052157">
    <property type="entry name" value="BCAA_transport_permease"/>
</dbReference>
<keyword evidence="6 9" id="KW-1133">Transmembrane helix</keyword>
<dbReference type="InterPro" id="IPR043428">
    <property type="entry name" value="LivM-like"/>
</dbReference>
<feature type="transmembrane region" description="Helical" evidence="9">
    <location>
        <begin position="235"/>
        <end position="257"/>
    </location>
</feature>
<feature type="transmembrane region" description="Helical" evidence="9">
    <location>
        <begin position="6"/>
        <end position="31"/>
    </location>
</feature>
<dbReference type="RefSeq" id="WP_135418321.1">
    <property type="nucleotide sequence ID" value="NZ_SRLB01000024.1"/>
</dbReference>
<feature type="transmembrane region" description="Helical" evidence="9">
    <location>
        <begin position="554"/>
        <end position="575"/>
    </location>
</feature>
<dbReference type="AlphaFoldDB" id="A0A4Z0NJK9"/>
<feature type="transmembrane region" description="Helical" evidence="9">
    <location>
        <begin position="43"/>
        <end position="60"/>
    </location>
</feature>
<evidence type="ECO:0000256" key="7">
    <source>
        <dbReference type="ARBA" id="ARBA00023136"/>
    </source>
</evidence>
<sequence length="628" mass="65890">MDPSFLVLQALSGLASASSLFVIASGLTIVFGVTRIVNFAHGSFYMLGAYIAVTLVPRLLDLSYSPAAFFLGVLLSALLVGLIGVAVEVLLLRRIYRVPELFQLLATFGVVLIVEDLVLKIWGPVDIAGPRAPSLRHGVEILGQRFPAYELVLIAVGPLVLGLLWLLMHRTRFGVLIRAATQDREMVGALGVNQARLFTLTLFLGASLAGLGGALQIPRIPANGHMDLSVITDAFVVTVIGGMGSVPGAFVAALLIGQLQAFGILIFPKVTLVLVFALMAVVLVVKPWGLFGRPEAASGRVMPPEGIPSLRRFRPAEAALAGLAVLALLAVPLFGDAYKVKVATEILIFALAAFSLQFLIGVGGLVSFGHAAYFGLGAYAAGLLVTGPFKAPMELALVAAPLAAGAGAALFGYFIVRLSGIYLAMLTLAFGQIVYAVCFQWVEVTGGDNGVVGVWPSSWASGRTTYFYLVAALSLTAIVLLRRVIYAPFGYTLRAARDSATRAEAIGLDVRTHRWLGFILAGAAAGLAGGLYAFMKGSIDPTLTGIPLSIDFLVMVLVGGIQTVMGPLVGAAFFHALKDAVMPLTEFWRLLLGLAIIATVLAFPRGLAGAAEALRGRVAAPKPVEASA</sequence>
<feature type="transmembrane region" description="Helical" evidence="9">
    <location>
        <begin position="587"/>
        <end position="607"/>
    </location>
</feature>